<evidence type="ECO:0000313" key="11">
    <source>
        <dbReference type="EMBL" id="KAF7552932.1"/>
    </source>
</evidence>
<evidence type="ECO:0000313" key="12">
    <source>
        <dbReference type="Proteomes" id="UP000722485"/>
    </source>
</evidence>
<evidence type="ECO:0000256" key="7">
    <source>
        <dbReference type="ARBA" id="ARBA00022989"/>
    </source>
</evidence>
<keyword evidence="9 10" id="KW-0472">Membrane</keyword>
<sequence>MSDQIQELLEAPLEFARDGIQFAKRCTKPDRKEFLNMCTAVGTGFVIMGAVGYIVKLIHVPINHTLVGGA</sequence>
<dbReference type="NCBIfam" id="TIGR00327">
    <property type="entry name" value="secE_euk_arch"/>
    <property type="match status" value="1"/>
</dbReference>
<comment type="caution">
    <text evidence="11">The sequence shown here is derived from an EMBL/GenBank/DDBJ whole genome shotgun (WGS) entry which is preliminary data.</text>
</comment>
<name>A0A9P5LJE5_9HYPO</name>
<dbReference type="Proteomes" id="UP000722485">
    <property type="component" value="Unassembled WGS sequence"/>
</dbReference>
<evidence type="ECO:0000256" key="6">
    <source>
        <dbReference type="ARBA" id="ARBA00022927"/>
    </source>
</evidence>
<evidence type="ECO:0000256" key="8">
    <source>
        <dbReference type="ARBA" id="ARBA00023010"/>
    </source>
</evidence>
<evidence type="ECO:0000256" key="10">
    <source>
        <dbReference type="SAM" id="Phobius"/>
    </source>
</evidence>
<keyword evidence="7 10" id="KW-1133">Transmembrane helix</keyword>
<evidence type="ECO:0000256" key="5">
    <source>
        <dbReference type="ARBA" id="ARBA00022824"/>
    </source>
</evidence>
<gene>
    <name evidence="11" type="ORF">G7Z17_g4001</name>
</gene>
<protein>
    <recommendedName>
        <fullName evidence="13">Protein transport protein Sec61 subunit gamma</fullName>
    </recommendedName>
</protein>
<dbReference type="SUPFAM" id="SSF103456">
    <property type="entry name" value="Preprotein translocase SecE subunit"/>
    <property type="match status" value="1"/>
</dbReference>
<keyword evidence="3" id="KW-0813">Transport</keyword>
<comment type="subcellular location">
    <subcellularLocation>
        <location evidence="1">Endoplasmic reticulum membrane</location>
        <topology evidence="1">Single-pass membrane protein</topology>
    </subcellularLocation>
</comment>
<keyword evidence="12" id="KW-1185">Reference proteome</keyword>
<dbReference type="InterPro" id="IPR008158">
    <property type="entry name" value="Translocase_Sec61-g"/>
</dbReference>
<dbReference type="GO" id="GO:0006605">
    <property type="term" value="P:protein targeting"/>
    <property type="evidence" value="ECO:0007669"/>
    <property type="project" value="InterPro"/>
</dbReference>
<evidence type="ECO:0000256" key="4">
    <source>
        <dbReference type="ARBA" id="ARBA00022692"/>
    </source>
</evidence>
<dbReference type="HAMAP" id="MF_00422">
    <property type="entry name" value="SecE"/>
    <property type="match status" value="1"/>
</dbReference>
<dbReference type="GO" id="GO:0005789">
    <property type="term" value="C:endoplasmic reticulum membrane"/>
    <property type="evidence" value="ECO:0007669"/>
    <property type="project" value="UniProtKB-SubCell"/>
</dbReference>
<keyword evidence="6" id="KW-0653">Protein transport</keyword>
<dbReference type="InterPro" id="IPR001901">
    <property type="entry name" value="Translocase_SecE/Sec61-g"/>
</dbReference>
<keyword evidence="8" id="KW-0811">Translocation</keyword>
<evidence type="ECO:0000256" key="1">
    <source>
        <dbReference type="ARBA" id="ARBA00004389"/>
    </source>
</evidence>
<dbReference type="Pfam" id="PF00584">
    <property type="entry name" value="SecE"/>
    <property type="match status" value="1"/>
</dbReference>
<evidence type="ECO:0008006" key="13">
    <source>
        <dbReference type="Google" id="ProtNLM"/>
    </source>
</evidence>
<keyword evidence="5" id="KW-0256">Endoplasmic reticulum</keyword>
<comment type="similarity">
    <text evidence="2">Belongs to the SecE/SEC61-gamma family.</text>
</comment>
<evidence type="ECO:0000256" key="2">
    <source>
        <dbReference type="ARBA" id="ARBA00008274"/>
    </source>
</evidence>
<accession>A0A9P5LJE5</accession>
<keyword evidence="4 10" id="KW-0812">Transmembrane</keyword>
<dbReference type="GO" id="GO:0006886">
    <property type="term" value="P:intracellular protein transport"/>
    <property type="evidence" value="ECO:0007669"/>
    <property type="project" value="InterPro"/>
</dbReference>
<dbReference type="GO" id="GO:0008320">
    <property type="term" value="F:protein transmembrane transporter activity"/>
    <property type="evidence" value="ECO:0007669"/>
    <property type="project" value="InterPro"/>
</dbReference>
<dbReference type="Gene3D" id="1.20.5.820">
    <property type="entry name" value="Preprotein translocase SecE subunit"/>
    <property type="match status" value="1"/>
</dbReference>
<evidence type="ECO:0000256" key="9">
    <source>
        <dbReference type="ARBA" id="ARBA00023136"/>
    </source>
</evidence>
<feature type="transmembrane region" description="Helical" evidence="10">
    <location>
        <begin position="34"/>
        <end position="55"/>
    </location>
</feature>
<dbReference type="EMBL" id="JAANBB010000053">
    <property type="protein sequence ID" value="KAF7552932.1"/>
    <property type="molecule type" value="Genomic_DNA"/>
</dbReference>
<dbReference type="PANTHER" id="PTHR12309">
    <property type="entry name" value="SEC61 GAMMA SUBUNIT"/>
    <property type="match status" value="1"/>
</dbReference>
<dbReference type="AlphaFoldDB" id="A0A9P5LJE5"/>
<dbReference type="InterPro" id="IPR023391">
    <property type="entry name" value="Prot_translocase_SecE_dom_sf"/>
</dbReference>
<proteinExistence type="inferred from homology"/>
<organism evidence="11 12">
    <name type="scientific">Cylindrodendrum hubeiense</name>
    <dbReference type="NCBI Taxonomy" id="595255"/>
    <lineage>
        <taxon>Eukaryota</taxon>
        <taxon>Fungi</taxon>
        <taxon>Dikarya</taxon>
        <taxon>Ascomycota</taxon>
        <taxon>Pezizomycotina</taxon>
        <taxon>Sordariomycetes</taxon>
        <taxon>Hypocreomycetidae</taxon>
        <taxon>Hypocreales</taxon>
        <taxon>Nectriaceae</taxon>
        <taxon>Cylindrodendrum</taxon>
    </lineage>
</organism>
<reference evidence="11" key="1">
    <citation type="submission" date="2020-03" db="EMBL/GenBank/DDBJ databases">
        <title>Draft Genome Sequence of Cylindrodendrum hubeiense.</title>
        <authorList>
            <person name="Buettner E."/>
            <person name="Kellner H."/>
        </authorList>
    </citation>
    <scope>NUCLEOTIDE SEQUENCE</scope>
    <source>
        <strain evidence="11">IHI 201604</strain>
    </source>
</reference>
<dbReference type="PROSITE" id="PS01067">
    <property type="entry name" value="SECE_SEC61G"/>
    <property type="match status" value="1"/>
</dbReference>
<evidence type="ECO:0000256" key="3">
    <source>
        <dbReference type="ARBA" id="ARBA00022448"/>
    </source>
</evidence>
<dbReference type="OrthoDB" id="2401875at2759"/>